<dbReference type="EnsemblProtists" id="PYU1_T004547">
    <property type="protein sequence ID" value="PYU1_T004547"/>
    <property type="gene ID" value="PYU1_G004536"/>
</dbReference>
<dbReference type="VEuPathDB" id="FungiDB:PYU1_G004536"/>
<reference evidence="2" key="1">
    <citation type="journal article" date="2010" name="Genome Biol.">
        <title>Genome sequence of the necrotrophic plant pathogen Pythium ultimum reveals original pathogenicity mechanisms and effector repertoire.</title>
        <authorList>
            <person name="Levesque C.A."/>
            <person name="Brouwer H."/>
            <person name="Cano L."/>
            <person name="Hamilton J.P."/>
            <person name="Holt C."/>
            <person name="Huitema E."/>
            <person name="Raffaele S."/>
            <person name="Robideau G.P."/>
            <person name="Thines M."/>
            <person name="Win J."/>
            <person name="Zerillo M.M."/>
            <person name="Beakes G.W."/>
            <person name="Boore J.L."/>
            <person name="Busam D."/>
            <person name="Dumas B."/>
            <person name="Ferriera S."/>
            <person name="Fuerstenberg S.I."/>
            <person name="Gachon C.M."/>
            <person name="Gaulin E."/>
            <person name="Govers F."/>
            <person name="Grenville-Briggs L."/>
            <person name="Horner N."/>
            <person name="Hostetler J."/>
            <person name="Jiang R.H."/>
            <person name="Johnson J."/>
            <person name="Krajaejun T."/>
            <person name="Lin H."/>
            <person name="Meijer H.J."/>
            <person name="Moore B."/>
            <person name="Morris P."/>
            <person name="Phuntmart V."/>
            <person name="Puiu D."/>
            <person name="Shetty J."/>
            <person name="Stajich J.E."/>
            <person name="Tripathy S."/>
            <person name="Wawra S."/>
            <person name="van West P."/>
            <person name="Whitty B.R."/>
            <person name="Coutinho P.M."/>
            <person name="Henrissat B."/>
            <person name="Martin F."/>
            <person name="Thomas P.D."/>
            <person name="Tyler B.M."/>
            <person name="De Vries R.P."/>
            <person name="Kamoun S."/>
            <person name="Yandell M."/>
            <person name="Tisserat N."/>
            <person name="Buell C.R."/>
        </authorList>
    </citation>
    <scope>NUCLEOTIDE SEQUENCE</scope>
    <source>
        <strain evidence="2">DAOM:BR144</strain>
    </source>
</reference>
<dbReference type="EMBL" id="GL376631">
    <property type="status" value="NOT_ANNOTATED_CDS"/>
    <property type="molecule type" value="Genomic_DNA"/>
</dbReference>
<organism evidence="1 2">
    <name type="scientific">Globisporangium ultimum (strain ATCC 200006 / CBS 805.95 / DAOM BR144)</name>
    <name type="common">Pythium ultimum</name>
    <dbReference type="NCBI Taxonomy" id="431595"/>
    <lineage>
        <taxon>Eukaryota</taxon>
        <taxon>Sar</taxon>
        <taxon>Stramenopiles</taxon>
        <taxon>Oomycota</taxon>
        <taxon>Peronosporomycetes</taxon>
        <taxon>Pythiales</taxon>
        <taxon>Pythiaceae</taxon>
        <taxon>Globisporangium</taxon>
    </lineage>
</organism>
<protein>
    <submittedName>
        <fullName evidence="1">Uncharacterized protein</fullName>
    </submittedName>
</protein>
<proteinExistence type="predicted"/>
<dbReference type="HOGENOM" id="CLU_2745657_0_0_1"/>
<dbReference type="Proteomes" id="UP000019132">
    <property type="component" value="Unassembled WGS sequence"/>
</dbReference>
<reference evidence="2" key="2">
    <citation type="submission" date="2010-04" db="EMBL/GenBank/DDBJ databases">
        <authorList>
            <person name="Buell R."/>
            <person name="Hamilton J."/>
            <person name="Hostetler J."/>
        </authorList>
    </citation>
    <scope>NUCLEOTIDE SEQUENCE [LARGE SCALE GENOMIC DNA]</scope>
    <source>
        <strain evidence="2">DAOM:BR144</strain>
    </source>
</reference>
<name>K3WHV5_GLOUD</name>
<evidence type="ECO:0000313" key="1">
    <source>
        <dbReference type="EnsemblProtists" id="PYU1_T004547"/>
    </source>
</evidence>
<sequence length="71" mass="8266">MYADTIEVVNQFQSEQPPRTESTPFVLSFGDRMHAENWANRLLQNGHSEVCFYTINTARIGPLFRIHDLVR</sequence>
<evidence type="ECO:0000313" key="2">
    <source>
        <dbReference type="Proteomes" id="UP000019132"/>
    </source>
</evidence>
<dbReference type="InParanoid" id="K3WHV5"/>
<reference evidence="1" key="3">
    <citation type="submission" date="2015-02" db="UniProtKB">
        <authorList>
            <consortium name="EnsemblProtists"/>
        </authorList>
    </citation>
    <scope>IDENTIFICATION</scope>
    <source>
        <strain evidence="1">DAOM BR144</strain>
    </source>
</reference>
<accession>K3WHV5</accession>
<dbReference type="AlphaFoldDB" id="K3WHV5"/>
<keyword evidence="2" id="KW-1185">Reference proteome</keyword>